<feature type="compositionally biased region" description="Basic and acidic residues" evidence="11">
    <location>
        <begin position="108"/>
        <end position="137"/>
    </location>
</feature>
<keyword evidence="9 12" id="KW-0472">Membrane</keyword>
<feature type="region of interest" description="Disordered" evidence="11">
    <location>
        <begin position="1"/>
        <end position="33"/>
    </location>
</feature>
<evidence type="ECO:0000256" key="7">
    <source>
        <dbReference type="ARBA" id="ARBA00022989"/>
    </source>
</evidence>
<feature type="region of interest" description="Disordered" evidence="11">
    <location>
        <begin position="98"/>
        <end position="198"/>
    </location>
</feature>
<dbReference type="GO" id="GO:0008373">
    <property type="term" value="F:sialyltransferase activity"/>
    <property type="evidence" value="ECO:0007669"/>
    <property type="project" value="InterPro"/>
</dbReference>
<dbReference type="InterPro" id="IPR038578">
    <property type="entry name" value="GT29-like_sf"/>
</dbReference>
<feature type="transmembrane region" description="Helical" evidence="12">
    <location>
        <begin position="49"/>
        <end position="67"/>
    </location>
</feature>
<evidence type="ECO:0000256" key="5">
    <source>
        <dbReference type="ARBA" id="ARBA00022692"/>
    </source>
</evidence>
<proteinExistence type="inferred from homology"/>
<dbReference type="InterPro" id="IPR001675">
    <property type="entry name" value="Glyco_trans_29"/>
</dbReference>
<evidence type="ECO:0000256" key="6">
    <source>
        <dbReference type="ARBA" id="ARBA00022968"/>
    </source>
</evidence>
<dbReference type="Pfam" id="PF00777">
    <property type="entry name" value="Glyco_transf_29"/>
    <property type="match status" value="1"/>
</dbReference>
<evidence type="ECO:0000313" key="14">
    <source>
        <dbReference type="Proteomes" id="UP000316726"/>
    </source>
</evidence>
<dbReference type="PANTHER" id="PTHR11987">
    <property type="entry name" value="ALPHA-2,8-SIALYLTRANSFERASE"/>
    <property type="match status" value="1"/>
</dbReference>
<dbReference type="Proteomes" id="UP000316726">
    <property type="component" value="Chromosome 7"/>
</dbReference>
<keyword evidence="5 12" id="KW-0812">Transmembrane</keyword>
<dbReference type="EMBL" id="CP031040">
    <property type="protein sequence ID" value="QDZ22096.1"/>
    <property type="molecule type" value="Genomic_DNA"/>
</dbReference>
<keyword evidence="3" id="KW-0328">Glycosyltransferase</keyword>
<name>A0A5B8MNE3_9CHLO</name>
<evidence type="ECO:0000256" key="11">
    <source>
        <dbReference type="SAM" id="MobiDB-lite"/>
    </source>
</evidence>
<evidence type="ECO:0000256" key="9">
    <source>
        <dbReference type="ARBA" id="ARBA00023136"/>
    </source>
</evidence>
<comment type="subcellular location">
    <subcellularLocation>
        <location evidence="1">Golgi apparatus membrane</location>
        <topology evidence="1">Single-pass type II membrane protein</topology>
    </subcellularLocation>
</comment>
<feature type="compositionally biased region" description="Polar residues" evidence="11">
    <location>
        <begin position="20"/>
        <end position="29"/>
    </location>
</feature>
<reference evidence="13 14" key="1">
    <citation type="submission" date="2018-07" db="EMBL/GenBank/DDBJ databases">
        <title>The complete nuclear genome of the prasinophyte Chloropicon primus (CCMP1205).</title>
        <authorList>
            <person name="Pombert J.-F."/>
            <person name="Otis C."/>
            <person name="Turmel M."/>
            <person name="Lemieux C."/>
        </authorList>
    </citation>
    <scope>NUCLEOTIDE SEQUENCE [LARGE SCALE GENOMIC DNA]</scope>
    <source>
        <strain evidence="13 14">CCMP1205</strain>
    </source>
</reference>
<evidence type="ECO:0000256" key="8">
    <source>
        <dbReference type="ARBA" id="ARBA00023034"/>
    </source>
</evidence>
<evidence type="ECO:0000256" key="12">
    <source>
        <dbReference type="SAM" id="Phobius"/>
    </source>
</evidence>
<evidence type="ECO:0000256" key="3">
    <source>
        <dbReference type="ARBA" id="ARBA00022676"/>
    </source>
</evidence>
<evidence type="ECO:0000256" key="10">
    <source>
        <dbReference type="ARBA" id="ARBA00023180"/>
    </source>
</evidence>
<dbReference type="PANTHER" id="PTHR11987:SF36">
    <property type="entry name" value="SIA-ALPHA-2,3-GAL-BETA-1,4-GLCNAC-R:ALPHA 2,8-SIALYLTRANSFERASE"/>
    <property type="match status" value="1"/>
</dbReference>
<feature type="compositionally biased region" description="Low complexity" evidence="11">
    <location>
        <begin position="144"/>
        <end position="153"/>
    </location>
</feature>
<evidence type="ECO:0000313" key="13">
    <source>
        <dbReference type="EMBL" id="QDZ22096.1"/>
    </source>
</evidence>
<accession>A0A5B8MNE3</accession>
<keyword evidence="10" id="KW-0325">Glycoprotein</keyword>
<dbReference type="GO" id="GO:0000139">
    <property type="term" value="C:Golgi membrane"/>
    <property type="evidence" value="ECO:0007669"/>
    <property type="project" value="UniProtKB-SubCell"/>
</dbReference>
<keyword evidence="7 12" id="KW-1133">Transmembrane helix</keyword>
<dbReference type="InterPro" id="IPR050943">
    <property type="entry name" value="Glycosyltr_29_Sialyltrsf"/>
</dbReference>
<dbReference type="Gene3D" id="3.90.1480.20">
    <property type="entry name" value="Glycosyl transferase family 29"/>
    <property type="match status" value="1"/>
</dbReference>
<protein>
    <submittedName>
        <fullName evidence="13">Uncharacterized protein</fullName>
    </submittedName>
</protein>
<feature type="compositionally biased region" description="Basic and acidic residues" evidence="11">
    <location>
        <begin position="1"/>
        <end position="18"/>
    </location>
</feature>
<evidence type="ECO:0000256" key="2">
    <source>
        <dbReference type="ARBA" id="ARBA00006003"/>
    </source>
</evidence>
<evidence type="ECO:0000256" key="4">
    <source>
        <dbReference type="ARBA" id="ARBA00022679"/>
    </source>
</evidence>
<sequence length="563" mass="64105">MGGDKDKDKDKDGEEGHGENTNTRLLSQEQELKRTRNKAKVEVSSAKKYSLVATILVLLILLLTSNMRDWQYFKQGVSEEEKYVGQVAKDDMIIKEVHPHNNKGSHRIAVDDLKDKSDQAKTKVEIDRLKRELEDLRKKKKKPAAAPSPSGKANKAKAKTPKKKPKKSTKTKVKGDKSKSKVSIKISDQEKKDLRAKKVKPNSVHALGKEGYEKYLLQDHAKKMDNHQKKMVARKFELPEDVQAIVDGYQGSLAPPEYCYKTPTGEPAYPREPDEEDAKYAGLPLDVAKKILRLASAHYPCLIASQECMDPDKYQYADKYYQVMDKLNFRTKAGVNSTLTKEEKIARLPAFESLKLGTCAMVGNADNLLERNYGKEIEDHDFIVRFNVITEPYKDHVGHRADGMLIKTNYKNTENHRDVVPTMYNLFPKYTPFELNPENLPGGKMPWVYNTHDYSDWRRDEEQMFWAYIEEKNLTTSAGFYGDTGVPKLPHPTGGITRVRSLITLLRSGVCDRLDLYGFSIGGGKYFKPEAKVSTAHPIQSENYFYRLWMATGVQGKFCVYGK</sequence>
<keyword evidence="4" id="KW-0808">Transferase</keyword>
<comment type="similarity">
    <text evidence="2">Belongs to the glycosyltransferase 29 family.</text>
</comment>
<gene>
    <name evidence="13" type="ORF">A3770_07p46140</name>
</gene>
<organism evidence="13 14">
    <name type="scientific">Chloropicon primus</name>
    <dbReference type="NCBI Taxonomy" id="1764295"/>
    <lineage>
        <taxon>Eukaryota</taxon>
        <taxon>Viridiplantae</taxon>
        <taxon>Chlorophyta</taxon>
        <taxon>Chloropicophyceae</taxon>
        <taxon>Chloropicales</taxon>
        <taxon>Chloropicaceae</taxon>
        <taxon>Chloropicon</taxon>
    </lineage>
</organism>
<keyword evidence="6" id="KW-0735">Signal-anchor</keyword>
<keyword evidence="14" id="KW-1185">Reference proteome</keyword>
<dbReference type="AlphaFoldDB" id="A0A5B8MNE3"/>
<keyword evidence="8" id="KW-0333">Golgi apparatus</keyword>
<dbReference type="OrthoDB" id="10264956at2759"/>
<feature type="compositionally biased region" description="Basic residues" evidence="11">
    <location>
        <begin position="154"/>
        <end position="172"/>
    </location>
</feature>
<evidence type="ECO:0000256" key="1">
    <source>
        <dbReference type="ARBA" id="ARBA00004323"/>
    </source>
</evidence>